<keyword evidence="1" id="KW-0812">Transmembrane</keyword>
<comment type="caution">
    <text evidence="2">The sequence shown here is derived from an EMBL/GenBank/DDBJ whole genome shotgun (WGS) entry which is preliminary data.</text>
</comment>
<dbReference type="Proteomes" id="UP000217999">
    <property type="component" value="Unassembled WGS sequence"/>
</dbReference>
<accession>A0A2A2A8J6</accession>
<keyword evidence="1" id="KW-1133">Transmembrane helix</keyword>
<name>A0A2A2A8J6_9BURK</name>
<dbReference type="AlphaFoldDB" id="A0A2A2A8J6"/>
<dbReference type="RefSeq" id="WP_095550245.1">
    <property type="nucleotide sequence ID" value="NZ_CP156659.1"/>
</dbReference>
<proteinExistence type="predicted"/>
<sequence>MPQGLAVKTFETFAAEPMRKPRLSHLLTLAGLLALLALAFWLYARPGLMVYLAEQLWACF</sequence>
<evidence type="ECO:0000313" key="3">
    <source>
        <dbReference type="Proteomes" id="UP000217999"/>
    </source>
</evidence>
<evidence type="ECO:0000256" key="1">
    <source>
        <dbReference type="SAM" id="Phobius"/>
    </source>
</evidence>
<evidence type="ECO:0000313" key="2">
    <source>
        <dbReference type="EMBL" id="PAT34068.1"/>
    </source>
</evidence>
<reference evidence="2 3" key="1">
    <citation type="submission" date="2017-08" db="EMBL/GenBank/DDBJ databases">
        <title>WGS of Clinical strains of the CDC Group NO-1 linked to zoonotic infections in humans.</title>
        <authorList>
            <person name="Bernier A.-M."/>
            <person name="Bernard K."/>
        </authorList>
    </citation>
    <scope>NUCLEOTIDE SEQUENCE [LARGE SCALE GENOMIC DNA]</scope>
    <source>
        <strain evidence="2 3">NML03-0146</strain>
    </source>
</reference>
<organism evidence="2 3">
    <name type="scientific">Vandammella animalimorsus</name>
    <dbReference type="NCBI Taxonomy" id="2029117"/>
    <lineage>
        <taxon>Bacteria</taxon>
        <taxon>Pseudomonadati</taxon>
        <taxon>Pseudomonadota</taxon>
        <taxon>Betaproteobacteria</taxon>
        <taxon>Burkholderiales</taxon>
        <taxon>Comamonadaceae</taxon>
        <taxon>Vandammella</taxon>
    </lineage>
</organism>
<keyword evidence="1" id="KW-0472">Membrane</keyword>
<protein>
    <submittedName>
        <fullName evidence="2">Uncharacterized protein</fullName>
    </submittedName>
</protein>
<feature type="transmembrane region" description="Helical" evidence="1">
    <location>
        <begin position="26"/>
        <end position="44"/>
    </location>
</feature>
<dbReference type="EMBL" id="NSJF01000005">
    <property type="protein sequence ID" value="PAT34068.1"/>
    <property type="molecule type" value="Genomic_DNA"/>
</dbReference>
<gene>
    <name evidence="2" type="ORF">CK620_10470</name>
</gene>